<keyword evidence="1" id="KW-0812">Transmembrane</keyword>
<keyword evidence="1" id="KW-0472">Membrane</keyword>
<feature type="transmembrane region" description="Helical" evidence="1">
    <location>
        <begin position="267"/>
        <end position="284"/>
    </location>
</feature>
<evidence type="ECO:0000313" key="2">
    <source>
        <dbReference type="EMBL" id="AVP64733.1"/>
    </source>
</evidence>
<protein>
    <submittedName>
        <fullName evidence="2">Uncharacterized protein</fullName>
    </submittedName>
</protein>
<feature type="transmembrane region" description="Helical" evidence="1">
    <location>
        <begin position="239"/>
        <end position="261"/>
    </location>
</feature>
<feature type="transmembrane region" description="Helical" evidence="1">
    <location>
        <begin position="74"/>
        <end position="93"/>
    </location>
</feature>
<organism evidence="2 3">
    <name type="scientific">Clostridium botulinum</name>
    <dbReference type="NCBI Taxonomy" id="1491"/>
    <lineage>
        <taxon>Bacteria</taxon>
        <taxon>Bacillati</taxon>
        <taxon>Bacillota</taxon>
        <taxon>Clostridia</taxon>
        <taxon>Eubacteriales</taxon>
        <taxon>Clostridiaceae</taxon>
        <taxon>Clostridium</taxon>
    </lineage>
</organism>
<accession>A0AAU8YY18</accession>
<feature type="transmembrane region" description="Helical" evidence="1">
    <location>
        <begin position="162"/>
        <end position="187"/>
    </location>
</feature>
<dbReference type="Proteomes" id="UP000238070">
    <property type="component" value="Chromosome"/>
</dbReference>
<feature type="transmembrane region" description="Helical" evidence="1">
    <location>
        <begin position="296"/>
        <end position="320"/>
    </location>
</feature>
<evidence type="ECO:0000256" key="1">
    <source>
        <dbReference type="SAM" id="Phobius"/>
    </source>
</evidence>
<feature type="transmembrane region" description="Helical" evidence="1">
    <location>
        <begin position="105"/>
        <end position="121"/>
    </location>
</feature>
<evidence type="ECO:0000313" key="3">
    <source>
        <dbReference type="Proteomes" id="UP000238070"/>
    </source>
</evidence>
<name>A0AAU8YY18_CLOBO</name>
<dbReference type="AlphaFoldDB" id="A0AAU8YY18"/>
<feature type="transmembrane region" description="Helical" evidence="1">
    <location>
        <begin position="193"/>
        <end position="218"/>
    </location>
</feature>
<sequence length="331" mass="39304">MNNQRDELQVFNKFKRILRLYNYFSPSYFYYMTIELNKKKYSDMKEKAKKCEKAKKKSEELSCIKEHISEVMKYFFYFVDLVIILIILLKNTIHILKTNMIYDRVFYIIIITIIIFFASYCRRKVSSCVKKEDLIKKIIEFNEYKKKRENLCKSIINKIKEIIVKISLGQTLFIGVGIVVMGIFTLLSKKNKVIEVVIAVIVIYYFIMRSVHYCIVFYEDFKNKVNKGFVKSPEEKVRYIKLALLNYVKIILEFSILIYVFKYMGWAFGKIDINTFFELVYFIVSGKLEATTTIEMFINLLRIATLAMVITLNLATYMSLEIKNIDNNMKA</sequence>
<proteinExistence type="predicted"/>
<keyword evidence="1" id="KW-1133">Transmembrane helix</keyword>
<gene>
    <name evidence="2" type="ORF">C3B64_10835</name>
</gene>
<dbReference type="EMBL" id="CP027776">
    <property type="protein sequence ID" value="AVP64733.1"/>
    <property type="molecule type" value="Genomic_DNA"/>
</dbReference>
<reference evidence="2 3" key="1">
    <citation type="submission" date="2018-01" db="EMBL/GenBank/DDBJ databases">
        <title>Genetic Diversity of Clostridium botulinum in seafood.</title>
        <authorList>
            <person name="Athira V."/>
            <person name="Arun Jyothi P.V."/>
            <person name="Lalitha K.V."/>
            <person name="Joseph T.C."/>
        </authorList>
    </citation>
    <scope>NUCLEOTIDE SEQUENCE [LARGE SCALE GENOMIC DNA]</scope>
    <source>
        <strain evidence="2 3">Mfbjulcb5</strain>
    </source>
</reference>